<evidence type="ECO:0000313" key="4">
    <source>
        <dbReference type="Proteomes" id="UP001396898"/>
    </source>
</evidence>
<reference evidence="3 4" key="1">
    <citation type="submission" date="2023-01" db="EMBL/GenBank/DDBJ databases">
        <title>Analysis of 21 Apiospora genomes using comparative genomics revels a genus with tremendous synthesis potential of carbohydrate active enzymes and secondary metabolites.</title>
        <authorList>
            <person name="Sorensen T."/>
        </authorList>
    </citation>
    <scope>NUCLEOTIDE SEQUENCE [LARGE SCALE GENOMIC DNA]</scope>
    <source>
        <strain evidence="3 4">CBS 20057</strain>
    </source>
</reference>
<evidence type="ECO:0000259" key="2">
    <source>
        <dbReference type="PROSITE" id="PS00624"/>
    </source>
</evidence>
<dbReference type="PROSITE" id="PS00624">
    <property type="entry name" value="GMC_OXRED_2"/>
    <property type="match status" value="1"/>
</dbReference>
<name>A0ABR1SBF0_9PEZI</name>
<proteinExistence type="inferred from homology"/>
<dbReference type="PANTHER" id="PTHR11552">
    <property type="entry name" value="GLUCOSE-METHANOL-CHOLINE GMC OXIDOREDUCTASE"/>
    <property type="match status" value="1"/>
</dbReference>
<comment type="similarity">
    <text evidence="1">Belongs to the GMC oxidoreductase family.</text>
</comment>
<dbReference type="InterPro" id="IPR012132">
    <property type="entry name" value="GMC_OxRdtase"/>
</dbReference>
<dbReference type="Pfam" id="PF00732">
    <property type="entry name" value="GMC_oxred_N"/>
    <property type="match status" value="1"/>
</dbReference>
<comment type="caution">
    <text evidence="3">The sequence shown here is derived from an EMBL/GenBank/DDBJ whole genome shotgun (WGS) entry which is preliminary data.</text>
</comment>
<dbReference type="SUPFAM" id="SSF54373">
    <property type="entry name" value="FAD-linked reductases, C-terminal domain"/>
    <property type="match status" value="1"/>
</dbReference>
<protein>
    <recommendedName>
        <fullName evidence="2">Glucose-methanol-choline oxidoreductase N-terminal domain-containing protein</fullName>
    </recommendedName>
</protein>
<dbReference type="SUPFAM" id="SSF51905">
    <property type="entry name" value="FAD/NAD(P)-binding domain"/>
    <property type="match status" value="1"/>
</dbReference>
<dbReference type="InterPro" id="IPR000172">
    <property type="entry name" value="GMC_OxRdtase_N"/>
</dbReference>
<sequence length="597" mass="64995">MPLYSQVPTDIDEVDIIIAGGGTAACIIASRLSDADPSLSVLVVEAGANNFDDPTIVNPLLFLLHRMPGSKAMTLHKGNKSEFLANREIVVPVGHVLGGGSSVNFLMYSRPQRSDYNSWQAPGWSAEELLPYMKKTETYHGNDPKNVHGHDGPIEISRGTFVSHRVEDAFLTVAEKLGWGEMEDLSDLESNNGVQRAKRYISPAGKRQDTGHCYLHPRLQDGKHPNLHVVVDSQVIRVLFDGQRACGVTYQPNGKGAAPRTVRARKNVVVSCGALGTPPVLERSGIGSPEVLRRVGVPVVSDVPGVGEGYEDHHSVSVAFQSNLRPDETIDGIATGTMDLTKMIQDGDKMIGWNVMDVSCKLRPSQSDLASLGADYQEVWNREFESDKTKPLIMMSLGAGYPKDPTEVPRGQYYMMAGVGLHPLSRGSLHITGPALRDPVDFDSGIFSDPERFDIRTCRWGYKVSRELGRRMSIYRGEAATCHPRFAAGSAARCIETDEPLAADAPAIAYTAEDDAVIDQWLRENVETTWHSLGTCKMLPRDRNGVVDENLNVYGVAGLKIADLSICPTNVGGHTNNTAMTIGEKAADILIKELGLV</sequence>
<dbReference type="EMBL" id="JAQQWI010000007">
    <property type="protein sequence ID" value="KAK8028529.1"/>
    <property type="molecule type" value="Genomic_DNA"/>
</dbReference>
<feature type="domain" description="Glucose-methanol-choline oxidoreductase N-terminal" evidence="2">
    <location>
        <begin position="273"/>
        <end position="287"/>
    </location>
</feature>
<dbReference type="Gene3D" id="3.30.560.10">
    <property type="entry name" value="Glucose Oxidase, domain 3"/>
    <property type="match status" value="1"/>
</dbReference>
<dbReference type="Gene3D" id="3.50.50.60">
    <property type="entry name" value="FAD/NAD(P)-binding domain"/>
    <property type="match status" value="1"/>
</dbReference>
<evidence type="ECO:0000313" key="3">
    <source>
        <dbReference type="EMBL" id="KAK8028529.1"/>
    </source>
</evidence>
<accession>A0ABR1SBF0</accession>
<dbReference type="InterPro" id="IPR036188">
    <property type="entry name" value="FAD/NAD-bd_sf"/>
</dbReference>
<dbReference type="Pfam" id="PF05199">
    <property type="entry name" value="GMC_oxred_C"/>
    <property type="match status" value="1"/>
</dbReference>
<organism evidence="3 4">
    <name type="scientific">Apiospora marii</name>
    <dbReference type="NCBI Taxonomy" id="335849"/>
    <lineage>
        <taxon>Eukaryota</taxon>
        <taxon>Fungi</taxon>
        <taxon>Dikarya</taxon>
        <taxon>Ascomycota</taxon>
        <taxon>Pezizomycotina</taxon>
        <taxon>Sordariomycetes</taxon>
        <taxon>Xylariomycetidae</taxon>
        <taxon>Amphisphaeriales</taxon>
        <taxon>Apiosporaceae</taxon>
        <taxon>Apiospora</taxon>
    </lineage>
</organism>
<evidence type="ECO:0000256" key="1">
    <source>
        <dbReference type="ARBA" id="ARBA00010790"/>
    </source>
</evidence>
<dbReference type="Proteomes" id="UP001396898">
    <property type="component" value="Unassembled WGS sequence"/>
</dbReference>
<dbReference type="PANTHER" id="PTHR11552:SF78">
    <property type="entry name" value="GLUCOSE-METHANOL-CHOLINE OXIDOREDUCTASE N-TERMINAL DOMAIN-CONTAINING PROTEIN"/>
    <property type="match status" value="1"/>
</dbReference>
<dbReference type="PIRSF" id="PIRSF000137">
    <property type="entry name" value="Alcohol_oxidase"/>
    <property type="match status" value="1"/>
</dbReference>
<keyword evidence="4" id="KW-1185">Reference proteome</keyword>
<dbReference type="InterPro" id="IPR007867">
    <property type="entry name" value="GMC_OxRtase_C"/>
</dbReference>
<gene>
    <name evidence="3" type="ORF">PG991_005585</name>
</gene>